<dbReference type="PANTHER" id="PTHR45790">
    <property type="entry name" value="SIROHEME SYNTHASE-RELATED"/>
    <property type="match status" value="1"/>
</dbReference>
<dbReference type="FunFam" id="3.40.1010.10:FF:000001">
    <property type="entry name" value="Siroheme synthase"/>
    <property type="match status" value="1"/>
</dbReference>
<dbReference type="InterPro" id="IPR014777">
    <property type="entry name" value="4pyrrole_Mease_sub1"/>
</dbReference>
<feature type="domain" description="Tetrapyrrole methylase" evidence="9">
    <location>
        <begin position="15"/>
        <end position="226"/>
    </location>
</feature>
<dbReference type="PANTHER" id="PTHR45790:SF3">
    <property type="entry name" value="S-ADENOSYL-L-METHIONINE-DEPENDENT UROPORPHYRINOGEN III METHYLTRANSFERASE, CHLOROPLASTIC"/>
    <property type="match status" value="1"/>
</dbReference>
<sequence>MKEGLRTLPHNRPGTVHIVGAGPGDPELITLKALRCIQGADVIMYDRLVNEQLLQHAKKGAQLHYCGKAPGLHSVPQEQIQKQMAEYALSGLDVVRLKGGDPFIFGRGGEEAGEMAAKGIPYEIIPGVTAAAGAASSSGIPLTHRGCSTSVALVSGTCCSENSTGVRWDLLAQSVDTLVIYMGVSNMPEISRALVNGGRPKSTPAAIVEQGTCPEERVITGTLGNIHQIASALHVQNPALIIVGDVVLVREQLLQLAAAAQERTG</sequence>
<evidence type="ECO:0000313" key="11">
    <source>
        <dbReference type="Proteomes" id="UP000565468"/>
    </source>
</evidence>
<dbReference type="RefSeq" id="WP_169504632.1">
    <property type="nucleotide sequence ID" value="NZ_JABBPN010000006.1"/>
</dbReference>
<dbReference type="NCBIfam" id="NF004790">
    <property type="entry name" value="PRK06136.1"/>
    <property type="match status" value="1"/>
</dbReference>
<gene>
    <name evidence="10" type="primary">cobA</name>
    <name evidence="10" type="ORF">HII30_08680</name>
</gene>
<dbReference type="CDD" id="cd11642">
    <property type="entry name" value="SUMT"/>
    <property type="match status" value="1"/>
</dbReference>
<dbReference type="GO" id="GO:0032259">
    <property type="term" value="P:methylation"/>
    <property type="evidence" value="ECO:0007669"/>
    <property type="project" value="UniProtKB-KW"/>
</dbReference>
<keyword evidence="5 10" id="KW-0808">Transferase</keyword>
<keyword evidence="4 10" id="KW-0489">Methyltransferase</keyword>
<comment type="similarity">
    <text evidence="1">Belongs to the precorrin methyltransferase family.</text>
</comment>
<evidence type="ECO:0000256" key="6">
    <source>
        <dbReference type="ARBA" id="ARBA00022691"/>
    </source>
</evidence>
<comment type="caution">
    <text evidence="10">The sequence shown here is derived from an EMBL/GenBank/DDBJ whole genome shotgun (WGS) entry which is preliminary data.</text>
</comment>
<dbReference type="GO" id="GO:0004851">
    <property type="term" value="F:uroporphyrin-III C-methyltransferase activity"/>
    <property type="evidence" value="ECO:0007669"/>
    <property type="project" value="UniProtKB-EC"/>
</dbReference>
<evidence type="ECO:0000256" key="5">
    <source>
        <dbReference type="ARBA" id="ARBA00022679"/>
    </source>
</evidence>
<dbReference type="InterPro" id="IPR014776">
    <property type="entry name" value="4pyrrole_Mease_sub2"/>
</dbReference>
<dbReference type="SUPFAM" id="SSF53790">
    <property type="entry name" value="Tetrapyrrole methylase"/>
    <property type="match status" value="1"/>
</dbReference>
<evidence type="ECO:0000313" key="10">
    <source>
        <dbReference type="EMBL" id="NMO95841.1"/>
    </source>
</evidence>
<dbReference type="InterPro" id="IPR050161">
    <property type="entry name" value="Siro_Cobalamin_biosynth"/>
</dbReference>
<keyword evidence="11" id="KW-1185">Reference proteome</keyword>
<dbReference type="InterPro" id="IPR003043">
    <property type="entry name" value="Uropor_MeTrfase_CS"/>
</dbReference>
<dbReference type="FunFam" id="3.30.950.10:FF:000001">
    <property type="entry name" value="Siroheme synthase"/>
    <property type="match status" value="1"/>
</dbReference>
<dbReference type="InterPro" id="IPR006366">
    <property type="entry name" value="CobA/CysG_C"/>
</dbReference>
<evidence type="ECO:0000256" key="4">
    <source>
        <dbReference type="ARBA" id="ARBA00022603"/>
    </source>
</evidence>
<proteinExistence type="inferred from homology"/>
<dbReference type="PROSITE" id="PS00839">
    <property type="entry name" value="SUMT_1"/>
    <property type="match status" value="1"/>
</dbReference>
<dbReference type="Proteomes" id="UP000565468">
    <property type="component" value="Unassembled WGS sequence"/>
</dbReference>
<dbReference type="EC" id="2.1.1.107" evidence="2"/>
<reference evidence="10 11" key="1">
    <citation type="submission" date="2020-04" db="EMBL/GenBank/DDBJ databases">
        <title>Paenibacillus algicola sp. nov., a novel marine bacterium producing alginate lyase.</title>
        <authorList>
            <person name="Huang H."/>
        </authorList>
    </citation>
    <scope>NUCLEOTIDE SEQUENCE [LARGE SCALE GENOMIC DNA]</scope>
    <source>
        <strain evidence="10 11">L7-75</strain>
    </source>
</reference>
<evidence type="ECO:0000259" key="9">
    <source>
        <dbReference type="Pfam" id="PF00590"/>
    </source>
</evidence>
<evidence type="ECO:0000256" key="7">
    <source>
        <dbReference type="ARBA" id="ARBA00023244"/>
    </source>
</evidence>
<dbReference type="InterPro" id="IPR000878">
    <property type="entry name" value="4pyrrol_Mease"/>
</dbReference>
<evidence type="ECO:0000256" key="3">
    <source>
        <dbReference type="ARBA" id="ARBA00018323"/>
    </source>
</evidence>
<dbReference type="AlphaFoldDB" id="A0A848M6K9"/>
<dbReference type="InterPro" id="IPR035996">
    <property type="entry name" value="4pyrrol_Methylase_sf"/>
</dbReference>
<dbReference type="Gene3D" id="3.40.1010.10">
    <property type="entry name" value="Cobalt-precorrin-4 Transmethylase, Domain 1"/>
    <property type="match status" value="1"/>
</dbReference>
<dbReference type="GO" id="GO:0019354">
    <property type="term" value="P:siroheme biosynthetic process"/>
    <property type="evidence" value="ECO:0007669"/>
    <property type="project" value="InterPro"/>
</dbReference>
<evidence type="ECO:0000256" key="1">
    <source>
        <dbReference type="ARBA" id="ARBA00005879"/>
    </source>
</evidence>
<protein>
    <recommendedName>
        <fullName evidence="3">Uroporphyrinogen-III C-methyltransferase</fullName>
        <ecNumber evidence="2">2.1.1.107</ecNumber>
    </recommendedName>
    <alternativeName>
        <fullName evidence="8">Uroporphyrinogen III methylase</fullName>
    </alternativeName>
</protein>
<keyword evidence="7" id="KW-0627">Porphyrin biosynthesis</keyword>
<dbReference type="NCBIfam" id="TIGR01469">
    <property type="entry name" value="cobA_cysG_Cterm"/>
    <property type="match status" value="1"/>
</dbReference>
<dbReference type="Gene3D" id="3.30.950.10">
    <property type="entry name" value="Methyltransferase, Cobalt-precorrin-4 Transmethylase, Domain 2"/>
    <property type="match status" value="1"/>
</dbReference>
<organism evidence="10 11">
    <name type="scientific">Paenibacillus lemnae</name>
    <dbReference type="NCBI Taxonomy" id="1330551"/>
    <lineage>
        <taxon>Bacteria</taxon>
        <taxon>Bacillati</taxon>
        <taxon>Bacillota</taxon>
        <taxon>Bacilli</taxon>
        <taxon>Bacillales</taxon>
        <taxon>Paenibacillaceae</taxon>
        <taxon>Paenibacillus</taxon>
    </lineage>
</organism>
<keyword evidence="6" id="KW-0949">S-adenosyl-L-methionine</keyword>
<evidence type="ECO:0000256" key="8">
    <source>
        <dbReference type="ARBA" id="ARBA00079776"/>
    </source>
</evidence>
<evidence type="ECO:0000256" key="2">
    <source>
        <dbReference type="ARBA" id="ARBA00012162"/>
    </source>
</evidence>
<dbReference type="Pfam" id="PF00590">
    <property type="entry name" value="TP_methylase"/>
    <property type="match status" value="1"/>
</dbReference>
<accession>A0A848M6K9</accession>
<dbReference type="EMBL" id="JABBPN010000006">
    <property type="protein sequence ID" value="NMO95841.1"/>
    <property type="molecule type" value="Genomic_DNA"/>
</dbReference>
<name>A0A848M6K9_PAELE</name>